<dbReference type="AlphaFoldDB" id="A0A8S4NCF3"/>
<feature type="region of interest" description="Disordered" evidence="1">
    <location>
        <begin position="133"/>
        <end position="215"/>
    </location>
</feature>
<dbReference type="EMBL" id="CAIIXF020000003">
    <property type="protein sequence ID" value="CAH1778595.1"/>
    <property type="molecule type" value="Genomic_DNA"/>
</dbReference>
<evidence type="ECO:0000313" key="5">
    <source>
        <dbReference type="Proteomes" id="UP000749559"/>
    </source>
</evidence>
<keyword evidence="2" id="KW-0732">Signal</keyword>
<dbReference type="SUPFAM" id="SSF57414">
    <property type="entry name" value="Hairpin loop containing domain-like"/>
    <property type="match status" value="1"/>
</dbReference>
<sequence>MRRQPSEKNMSARITWICVLNLHLFTLSSSMKIPYDCIVTYDKSIVPGGTRYEDIEKKFSQESCRKKCEEDDKCSAADYNREDRSCWFHNKFPLDTRKFKYGLEECCVHIRKAMGPDDCPGMLEQMHEILEDGRMKMGPPGPPGQLGPQGPPGDPGIVGPMGFRGPEGPPGKPGVAGPKGDHGMVGSPGKPGPPGPVPDRGPPGMRGPPGQDNNDVDLAMFSAMVQQDDIWR</sequence>
<name>A0A8S4NCF3_OWEFU</name>
<evidence type="ECO:0000259" key="3">
    <source>
        <dbReference type="PROSITE" id="PS50948"/>
    </source>
</evidence>
<evidence type="ECO:0000256" key="2">
    <source>
        <dbReference type="SAM" id="SignalP"/>
    </source>
</evidence>
<feature type="compositionally biased region" description="Pro residues" evidence="1">
    <location>
        <begin position="139"/>
        <end position="154"/>
    </location>
</feature>
<dbReference type="Gene3D" id="3.50.4.10">
    <property type="entry name" value="Hepatocyte Growth Factor"/>
    <property type="match status" value="1"/>
</dbReference>
<protein>
    <recommendedName>
        <fullName evidence="3">Apple domain-containing protein</fullName>
    </recommendedName>
</protein>
<feature type="compositionally biased region" description="Low complexity" evidence="1">
    <location>
        <begin position="155"/>
        <end position="166"/>
    </location>
</feature>
<evidence type="ECO:0000313" key="4">
    <source>
        <dbReference type="EMBL" id="CAH1778595.1"/>
    </source>
</evidence>
<dbReference type="Pfam" id="PF00024">
    <property type="entry name" value="PAN_1"/>
    <property type="match status" value="1"/>
</dbReference>
<gene>
    <name evidence="4" type="ORF">OFUS_LOCUS5493</name>
</gene>
<organism evidence="4 5">
    <name type="scientific">Owenia fusiformis</name>
    <name type="common">Polychaete worm</name>
    <dbReference type="NCBI Taxonomy" id="6347"/>
    <lineage>
        <taxon>Eukaryota</taxon>
        <taxon>Metazoa</taxon>
        <taxon>Spiralia</taxon>
        <taxon>Lophotrochozoa</taxon>
        <taxon>Annelida</taxon>
        <taxon>Polychaeta</taxon>
        <taxon>Sedentaria</taxon>
        <taxon>Canalipalpata</taxon>
        <taxon>Sabellida</taxon>
        <taxon>Oweniida</taxon>
        <taxon>Oweniidae</taxon>
        <taxon>Owenia</taxon>
    </lineage>
</organism>
<dbReference type="Proteomes" id="UP000749559">
    <property type="component" value="Unassembled WGS sequence"/>
</dbReference>
<accession>A0A8S4NCF3</accession>
<feature type="compositionally biased region" description="Low complexity" evidence="1">
    <location>
        <begin position="173"/>
        <end position="188"/>
    </location>
</feature>
<dbReference type="InterPro" id="IPR003609">
    <property type="entry name" value="Pan_app"/>
</dbReference>
<feature type="signal peptide" evidence="2">
    <location>
        <begin position="1"/>
        <end position="30"/>
    </location>
</feature>
<proteinExistence type="predicted"/>
<dbReference type="PANTHER" id="PTHR24637:SF421">
    <property type="entry name" value="CUTICLE COLLAGEN DPY-2"/>
    <property type="match status" value="1"/>
</dbReference>
<feature type="compositionally biased region" description="Pro residues" evidence="1">
    <location>
        <begin position="190"/>
        <end position="201"/>
    </location>
</feature>
<feature type="chain" id="PRO_5035839262" description="Apple domain-containing protein" evidence="2">
    <location>
        <begin position="31"/>
        <end position="232"/>
    </location>
</feature>
<feature type="domain" description="Apple" evidence="3">
    <location>
        <begin position="37"/>
        <end position="106"/>
    </location>
</feature>
<dbReference type="Pfam" id="PF01391">
    <property type="entry name" value="Collagen"/>
    <property type="match status" value="1"/>
</dbReference>
<dbReference type="PANTHER" id="PTHR24637">
    <property type="entry name" value="COLLAGEN"/>
    <property type="match status" value="1"/>
</dbReference>
<dbReference type="InterPro" id="IPR008160">
    <property type="entry name" value="Collagen"/>
</dbReference>
<dbReference type="PROSITE" id="PS50948">
    <property type="entry name" value="PAN"/>
    <property type="match status" value="1"/>
</dbReference>
<reference evidence="4" key="1">
    <citation type="submission" date="2022-03" db="EMBL/GenBank/DDBJ databases">
        <authorList>
            <person name="Martin C."/>
        </authorList>
    </citation>
    <scope>NUCLEOTIDE SEQUENCE</scope>
</reference>
<keyword evidence="5" id="KW-1185">Reference proteome</keyword>
<evidence type="ECO:0000256" key="1">
    <source>
        <dbReference type="SAM" id="MobiDB-lite"/>
    </source>
</evidence>
<feature type="non-terminal residue" evidence="4">
    <location>
        <position position="232"/>
    </location>
</feature>
<comment type="caution">
    <text evidence="4">The sequence shown here is derived from an EMBL/GenBank/DDBJ whole genome shotgun (WGS) entry which is preliminary data.</text>
</comment>